<dbReference type="Proteomes" id="UP000030011">
    <property type="component" value="Unassembled WGS sequence"/>
</dbReference>
<feature type="transmembrane region" description="Helical" evidence="9">
    <location>
        <begin position="68"/>
        <end position="86"/>
    </location>
</feature>
<dbReference type="InterPro" id="IPR018365">
    <property type="entry name" value="Cell_cycle_FtsW-rel_CS"/>
</dbReference>
<dbReference type="PANTHER" id="PTHR30474:SF14">
    <property type="entry name" value="CELL CYCLE PROTEIN"/>
    <property type="match status" value="1"/>
</dbReference>
<keyword evidence="10" id="KW-0131">Cell cycle</keyword>
<comment type="catalytic activity">
    <reaction evidence="8">
        <text>[GlcNAc-(1-&gt;4)-Mur2Ac(oyl-L-Ala-gamma-D-Glu-L-Lys-D-Ala-D-Ala)](n)-di-trans,octa-cis-undecaprenyl diphosphate + beta-D-GlcNAc-(1-&gt;4)-Mur2Ac(oyl-L-Ala-gamma-D-Glu-L-Lys-D-Ala-D-Ala)-di-trans,octa-cis-undecaprenyl diphosphate = [GlcNAc-(1-&gt;4)-Mur2Ac(oyl-L-Ala-gamma-D-Glu-L-Lys-D-Ala-D-Ala)](n+1)-di-trans,octa-cis-undecaprenyl diphosphate + di-trans,octa-cis-undecaprenyl diphosphate + H(+)</text>
        <dbReference type="Rhea" id="RHEA:23708"/>
        <dbReference type="Rhea" id="RHEA-COMP:9602"/>
        <dbReference type="Rhea" id="RHEA-COMP:9603"/>
        <dbReference type="ChEBI" id="CHEBI:15378"/>
        <dbReference type="ChEBI" id="CHEBI:58405"/>
        <dbReference type="ChEBI" id="CHEBI:60033"/>
        <dbReference type="ChEBI" id="CHEBI:78435"/>
        <dbReference type="EC" id="2.4.99.28"/>
    </reaction>
</comment>
<comment type="caution">
    <text evidence="10">The sequence shown here is derived from an EMBL/GenBank/DDBJ whole genome shotgun (WGS) entry which is preliminary data.</text>
</comment>
<evidence type="ECO:0000256" key="5">
    <source>
        <dbReference type="ARBA" id="ARBA00022989"/>
    </source>
</evidence>
<accession>A0A0A0JFG2</accession>
<reference evidence="10 11" key="1">
    <citation type="submission" date="2013-08" db="EMBL/GenBank/DDBJ databases">
        <title>The genome sequence of Knoellia subterranea.</title>
        <authorList>
            <person name="Zhu W."/>
            <person name="Wang G."/>
        </authorList>
    </citation>
    <scope>NUCLEOTIDE SEQUENCE [LARGE SCALE GENOMIC DNA]</scope>
    <source>
        <strain evidence="10 11">KCTC 19937</strain>
    </source>
</reference>
<evidence type="ECO:0000313" key="11">
    <source>
        <dbReference type="Proteomes" id="UP000030011"/>
    </source>
</evidence>
<dbReference type="GO" id="GO:0015648">
    <property type="term" value="F:lipid-linked peptidoglycan transporter activity"/>
    <property type="evidence" value="ECO:0007669"/>
    <property type="project" value="TreeGrafter"/>
</dbReference>
<proteinExistence type="predicted"/>
<evidence type="ECO:0000256" key="6">
    <source>
        <dbReference type="ARBA" id="ARBA00023136"/>
    </source>
</evidence>
<sequence>MPRGAHPDRPLLNPRGDGSRALRLGGPSFRGSWLRQDLGLLIGAAGTSVVGALLVWSATHESAGTAYLVRHLLNTAIGIVLAIGVTRLGHHGLRLVAPWIYGVSILGLLAVLTPLGLTVNGSRSWIPVAAGFTVQPSEFAKVGLALVLGLVFADRWERRVAPGTRDVAVGWLLAAIPAGLIMLQPDLGSAVVLGALAFVVIAVAGAPRRWVLGMAVAAVGLVVAALTTPLLSDYQRDRLLAFANPSADPQGIGYQTRQVRLAIGSGGWWGQGFMEGRQTQAGFIPYQLNDFIFSVAGEELGFVGAAGLLLLLSFIVVRIFVVAGRSRDAFGRFVGGGVGTWLAFQVFQNVGMNLGVVPVTGLPLPFVSYGGSSMFASWLAIGIVNAAYAAGHRDRV</sequence>
<feature type="transmembrane region" description="Helical" evidence="9">
    <location>
        <begin position="329"/>
        <end position="347"/>
    </location>
</feature>
<comment type="subcellular location">
    <subcellularLocation>
        <location evidence="1">Membrane</location>
        <topology evidence="1">Multi-pass membrane protein</topology>
    </subcellularLocation>
</comment>
<organism evidence="10 11">
    <name type="scientific">Knoellia subterranea KCTC 19937</name>
    <dbReference type="NCBI Taxonomy" id="1385521"/>
    <lineage>
        <taxon>Bacteria</taxon>
        <taxon>Bacillati</taxon>
        <taxon>Actinomycetota</taxon>
        <taxon>Actinomycetes</taxon>
        <taxon>Micrococcales</taxon>
        <taxon>Intrasporangiaceae</taxon>
        <taxon>Knoellia</taxon>
    </lineage>
</organism>
<keyword evidence="10" id="KW-0132">Cell division</keyword>
<evidence type="ECO:0000256" key="8">
    <source>
        <dbReference type="ARBA" id="ARBA00049902"/>
    </source>
</evidence>
<keyword evidence="4" id="KW-0133">Cell shape</keyword>
<dbReference type="GO" id="GO:0008955">
    <property type="term" value="F:peptidoglycan glycosyltransferase activity"/>
    <property type="evidence" value="ECO:0007669"/>
    <property type="project" value="UniProtKB-EC"/>
</dbReference>
<dbReference type="EC" id="2.4.99.28" evidence="7"/>
<dbReference type="AlphaFoldDB" id="A0A0A0JFG2"/>
<feature type="transmembrane region" description="Helical" evidence="9">
    <location>
        <begin position="211"/>
        <end position="231"/>
    </location>
</feature>
<evidence type="ECO:0000256" key="7">
    <source>
        <dbReference type="ARBA" id="ARBA00044770"/>
    </source>
</evidence>
<feature type="transmembrane region" description="Helical" evidence="9">
    <location>
        <begin position="300"/>
        <end position="322"/>
    </location>
</feature>
<evidence type="ECO:0000256" key="2">
    <source>
        <dbReference type="ARBA" id="ARBA00004752"/>
    </source>
</evidence>
<feature type="transmembrane region" description="Helical" evidence="9">
    <location>
        <begin position="139"/>
        <end position="156"/>
    </location>
</feature>
<dbReference type="eggNOG" id="COG0772">
    <property type="taxonomic scope" value="Bacteria"/>
</dbReference>
<feature type="transmembrane region" description="Helical" evidence="9">
    <location>
        <begin position="163"/>
        <end position="181"/>
    </location>
</feature>
<dbReference type="InterPro" id="IPR001182">
    <property type="entry name" value="FtsW/RodA"/>
</dbReference>
<dbReference type="GO" id="GO:0032153">
    <property type="term" value="C:cell division site"/>
    <property type="evidence" value="ECO:0007669"/>
    <property type="project" value="TreeGrafter"/>
</dbReference>
<dbReference type="PROSITE" id="PS00428">
    <property type="entry name" value="FTSW_RODA_SPOVE"/>
    <property type="match status" value="1"/>
</dbReference>
<evidence type="ECO:0000256" key="4">
    <source>
        <dbReference type="ARBA" id="ARBA00022960"/>
    </source>
</evidence>
<feature type="transmembrane region" description="Helical" evidence="9">
    <location>
        <begin position="38"/>
        <end position="56"/>
    </location>
</feature>
<dbReference type="GO" id="GO:0005886">
    <property type="term" value="C:plasma membrane"/>
    <property type="evidence" value="ECO:0007669"/>
    <property type="project" value="TreeGrafter"/>
</dbReference>
<protein>
    <recommendedName>
        <fullName evidence="7">peptidoglycan glycosyltransferase</fullName>
        <ecNumber evidence="7">2.4.99.28</ecNumber>
    </recommendedName>
</protein>
<evidence type="ECO:0000313" key="10">
    <source>
        <dbReference type="EMBL" id="KGN36160.1"/>
    </source>
</evidence>
<comment type="pathway">
    <text evidence="2">Cell wall biogenesis; peptidoglycan biosynthesis.</text>
</comment>
<keyword evidence="6 9" id="KW-0472">Membrane</keyword>
<dbReference type="Pfam" id="PF01098">
    <property type="entry name" value="FTSW_RODA_SPOVE"/>
    <property type="match status" value="1"/>
</dbReference>
<feature type="transmembrane region" description="Helical" evidence="9">
    <location>
        <begin position="98"/>
        <end position="119"/>
    </location>
</feature>
<evidence type="ECO:0000256" key="1">
    <source>
        <dbReference type="ARBA" id="ARBA00004141"/>
    </source>
</evidence>
<dbReference type="EMBL" id="AVPK01000015">
    <property type="protein sequence ID" value="KGN36160.1"/>
    <property type="molecule type" value="Genomic_DNA"/>
</dbReference>
<dbReference type="STRING" id="1385521.N803_06220"/>
<name>A0A0A0JFG2_9MICO</name>
<dbReference type="GO" id="GO:0051301">
    <property type="term" value="P:cell division"/>
    <property type="evidence" value="ECO:0007669"/>
    <property type="project" value="UniProtKB-KW"/>
</dbReference>
<feature type="transmembrane region" description="Helical" evidence="9">
    <location>
        <begin position="367"/>
        <end position="390"/>
    </location>
</feature>
<dbReference type="PANTHER" id="PTHR30474">
    <property type="entry name" value="CELL CYCLE PROTEIN"/>
    <property type="match status" value="1"/>
</dbReference>
<dbReference type="GO" id="GO:0008360">
    <property type="term" value="P:regulation of cell shape"/>
    <property type="evidence" value="ECO:0007669"/>
    <property type="project" value="UniProtKB-KW"/>
</dbReference>
<feature type="transmembrane region" description="Helical" evidence="9">
    <location>
        <begin position="187"/>
        <end position="204"/>
    </location>
</feature>
<keyword evidence="11" id="KW-1185">Reference proteome</keyword>
<evidence type="ECO:0000256" key="3">
    <source>
        <dbReference type="ARBA" id="ARBA00022692"/>
    </source>
</evidence>
<keyword evidence="3 9" id="KW-0812">Transmembrane</keyword>
<evidence type="ECO:0000256" key="9">
    <source>
        <dbReference type="SAM" id="Phobius"/>
    </source>
</evidence>
<keyword evidence="5 9" id="KW-1133">Transmembrane helix</keyword>
<gene>
    <name evidence="10" type="ORF">N803_06220</name>
</gene>